<dbReference type="Pfam" id="PF13738">
    <property type="entry name" value="Pyr_redox_3"/>
    <property type="match status" value="1"/>
</dbReference>
<comment type="caution">
    <text evidence="4">The sequence shown here is derived from an EMBL/GenBank/DDBJ whole genome shotgun (WGS) entry which is preliminary data.</text>
</comment>
<dbReference type="EMBL" id="LCWV01000022">
    <property type="protein sequence ID" value="PWI66906.1"/>
    <property type="molecule type" value="Genomic_DNA"/>
</dbReference>
<reference evidence="4 5" key="1">
    <citation type="journal article" date="2016" name="Front. Microbiol.">
        <title>Genome and transcriptome sequences reveal the specific parasitism of the nematophagous Purpureocillium lilacinum 36-1.</title>
        <authorList>
            <person name="Xie J."/>
            <person name="Li S."/>
            <person name="Mo C."/>
            <person name="Xiao X."/>
            <person name="Peng D."/>
            <person name="Wang G."/>
            <person name="Xiao Y."/>
        </authorList>
    </citation>
    <scope>NUCLEOTIDE SEQUENCE [LARGE SCALE GENOMIC DNA]</scope>
    <source>
        <strain evidence="4 5">36-1</strain>
    </source>
</reference>
<dbReference type="Gene3D" id="3.50.50.60">
    <property type="entry name" value="FAD/NAD(P)-binding domain"/>
    <property type="match status" value="1"/>
</dbReference>
<dbReference type="PANTHER" id="PTHR23023">
    <property type="entry name" value="DIMETHYLANILINE MONOOXYGENASE"/>
    <property type="match status" value="1"/>
</dbReference>
<gene>
    <name evidence="4" type="ORF">PCL_04750</name>
</gene>
<evidence type="ECO:0000256" key="2">
    <source>
        <dbReference type="ARBA" id="ARBA00022827"/>
    </source>
</evidence>
<dbReference type="AlphaFoldDB" id="A0A2U3DXE2"/>
<evidence type="ECO:0000313" key="4">
    <source>
        <dbReference type="EMBL" id="PWI66906.1"/>
    </source>
</evidence>
<accession>A0A2U3DXE2</accession>
<keyword evidence="1" id="KW-0285">Flavoprotein</keyword>
<proteinExistence type="predicted"/>
<name>A0A2U3DXE2_PURLI</name>
<dbReference type="GO" id="GO:0016491">
    <property type="term" value="F:oxidoreductase activity"/>
    <property type="evidence" value="ECO:0007669"/>
    <property type="project" value="UniProtKB-KW"/>
</dbReference>
<organism evidence="4 5">
    <name type="scientific">Purpureocillium lilacinum</name>
    <name type="common">Paecilomyces lilacinus</name>
    <dbReference type="NCBI Taxonomy" id="33203"/>
    <lineage>
        <taxon>Eukaryota</taxon>
        <taxon>Fungi</taxon>
        <taxon>Dikarya</taxon>
        <taxon>Ascomycota</taxon>
        <taxon>Pezizomycotina</taxon>
        <taxon>Sordariomycetes</taxon>
        <taxon>Hypocreomycetidae</taxon>
        <taxon>Hypocreales</taxon>
        <taxon>Ophiocordycipitaceae</taxon>
        <taxon>Purpureocillium</taxon>
    </lineage>
</organism>
<dbReference type="SUPFAM" id="SSF51905">
    <property type="entry name" value="FAD/NAD(P)-binding domain"/>
    <property type="match status" value="1"/>
</dbReference>
<dbReference type="InterPro" id="IPR036188">
    <property type="entry name" value="FAD/NAD-bd_sf"/>
</dbReference>
<keyword evidence="2" id="KW-0274">FAD</keyword>
<protein>
    <submittedName>
        <fullName evidence="4">Uncharacterized protein</fullName>
    </submittedName>
</protein>
<dbReference type="InterPro" id="IPR050346">
    <property type="entry name" value="FMO-like"/>
</dbReference>
<evidence type="ECO:0000256" key="1">
    <source>
        <dbReference type="ARBA" id="ARBA00022630"/>
    </source>
</evidence>
<evidence type="ECO:0000256" key="3">
    <source>
        <dbReference type="ARBA" id="ARBA00023002"/>
    </source>
</evidence>
<dbReference type="Proteomes" id="UP000245956">
    <property type="component" value="Unassembled WGS sequence"/>
</dbReference>
<evidence type="ECO:0000313" key="5">
    <source>
        <dbReference type="Proteomes" id="UP000245956"/>
    </source>
</evidence>
<sequence>MGGKMEELDIVIIGAGFYGLGAAKQYHCQHPDQSIAVVESASSLGGVWAAERIYPGLKSNNLLGTYEYPDFPMDPNLFGVKPGEHIPGRVLNSYQEAYAKHFGIFNSIRVNTKAVSTEHKPNGGWVVKVSPVVDGKEDSSRQSDLYTRRLIVASGMVSDPFMPNIKGQEEYHRPIFHAKHFAKYGDTVDPSLGGRVTIFGGTKSAWDAVYAYGTKGIKVDWIIRGPPLRMVN</sequence>
<keyword evidence="3" id="KW-0560">Oxidoreductase</keyword>